<sequence length="526" mass="57729">MDTVANGAVESSTESPPAQASPEPRTKGRGLRRWRRIHREHHKEVSPSVGGAAGDDTAQLHKRRLPLGATAPPKGKQEATAEGESSTASVESRFVPLEPAPAKLDPDLGLLVTSVGFSVGAGGADSHNSEERTSRPSTAASAPRHDFVREQDTSRDHTAAASLHGKNRRTARARADKPLAHSDFSPAEAENSRSSVESTRQSSNTVNSRKLAVRVVGNGVHEVLSDGDDHSDEVQPNEEDRSTARVYSKQNGSSVVGRLVRESGDSSADADAEDTLNEGSVGKDEDGSRTNSGADPFAESILLLQRTHEALANEIQNFVLMGEESTEDFDGNAEEWSESLHLEEPIEEASEKEKDLETRMEQASALIKEKDSRILELEALSRTRAWRSAIQTTNSLLLQPDLDQLLQEKMEAEIQCIILTRASQNRPPLAHDRKALYKEQKCLLGNYKQLELKFRRAENQATILREIVEKLEVQCKELSASSEILQLQSRASTLSLFCFIQFILLLFAIGIFLVRLSPFSTEFVPT</sequence>
<organism evidence="1 2">
    <name type="scientific">Avena sativa</name>
    <name type="common">Oat</name>
    <dbReference type="NCBI Taxonomy" id="4498"/>
    <lineage>
        <taxon>Eukaryota</taxon>
        <taxon>Viridiplantae</taxon>
        <taxon>Streptophyta</taxon>
        <taxon>Embryophyta</taxon>
        <taxon>Tracheophyta</taxon>
        <taxon>Spermatophyta</taxon>
        <taxon>Magnoliopsida</taxon>
        <taxon>Liliopsida</taxon>
        <taxon>Poales</taxon>
        <taxon>Poaceae</taxon>
        <taxon>BOP clade</taxon>
        <taxon>Pooideae</taxon>
        <taxon>Poodae</taxon>
        <taxon>Poeae</taxon>
        <taxon>Poeae Chloroplast Group 1 (Aveneae type)</taxon>
        <taxon>Aveninae</taxon>
        <taxon>Avena</taxon>
    </lineage>
</organism>
<dbReference type="EnsemblPlants" id="AVESA.00010b.r2.5CG0933690.1">
    <property type="protein sequence ID" value="AVESA.00010b.r2.5CG0933690.1.CDS"/>
    <property type="gene ID" value="AVESA.00010b.r2.5CG0933690"/>
</dbReference>
<keyword evidence="2" id="KW-1185">Reference proteome</keyword>
<reference evidence="1" key="2">
    <citation type="submission" date="2025-09" db="UniProtKB">
        <authorList>
            <consortium name="EnsemblPlants"/>
        </authorList>
    </citation>
    <scope>IDENTIFICATION</scope>
</reference>
<name>A0ACD5Y9H0_AVESA</name>
<evidence type="ECO:0000313" key="1">
    <source>
        <dbReference type="EnsemblPlants" id="AVESA.00010b.r2.5CG0933690.1.CDS"/>
    </source>
</evidence>
<proteinExistence type="predicted"/>
<protein>
    <submittedName>
        <fullName evidence="1">Uncharacterized protein</fullName>
    </submittedName>
</protein>
<evidence type="ECO:0000313" key="2">
    <source>
        <dbReference type="Proteomes" id="UP001732700"/>
    </source>
</evidence>
<dbReference type="Proteomes" id="UP001732700">
    <property type="component" value="Chromosome 5C"/>
</dbReference>
<accession>A0ACD5Y9H0</accession>
<reference evidence="1" key="1">
    <citation type="submission" date="2021-05" db="EMBL/GenBank/DDBJ databases">
        <authorList>
            <person name="Scholz U."/>
            <person name="Mascher M."/>
            <person name="Fiebig A."/>
        </authorList>
    </citation>
    <scope>NUCLEOTIDE SEQUENCE [LARGE SCALE GENOMIC DNA]</scope>
</reference>